<comment type="caution">
    <text evidence="1">The sequence shown here is derived from an EMBL/GenBank/DDBJ whole genome shotgun (WGS) entry which is preliminary data.</text>
</comment>
<sequence length="146" mass="16712">MARWKAEEIIVQDEAPGIYVYYQYFTLPGQRKESCRKGIIAHIKAYDWEEGQILRHENTITHAVEDRLRLLRATKLQASPTHGLYEDPEGILDGYVSEAMESPLIDVEDYQACAKYWASFETRKKSLKSAGLCARKKLSSQMAIIA</sequence>
<evidence type="ECO:0000313" key="2">
    <source>
        <dbReference type="Proteomes" id="UP000005551"/>
    </source>
</evidence>
<dbReference type="Proteomes" id="UP000005551">
    <property type="component" value="Unassembled WGS sequence"/>
</dbReference>
<dbReference type="AlphaFoldDB" id="I5C3L9"/>
<accession>I5C3L9</accession>
<evidence type="ECO:0000313" key="1">
    <source>
        <dbReference type="EMBL" id="EIM76421.1"/>
    </source>
</evidence>
<proteinExistence type="predicted"/>
<reference evidence="1 2" key="1">
    <citation type="submission" date="2012-05" db="EMBL/GenBank/DDBJ databases">
        <title>Genome sequence of Nitritalea halalkaliphila LW7.</title>
        <authorList>
            <person name="Jangir P.K."/>
            <person name="Singh A."/>
            <person name="Shivaji S."/>
            <person name="Sharma R."/>
        </authorList>
    </citation>
    <scope>NUCLEOTIDE SEQUENCE [LARGE SCALE GENOMIC DNA]</scope>
    <source>
        <strain evidence="1 2">LW7</strain>
    </source>
</reference>
<dbReference type="Pfam" id="PF06245">
    <property type="entry name" value="DUF1015"/>
    <property type="match status" value="1"/>
</dbReference>
<dbReference type="PANTHER" id="PTHR36454:SF1">
    <property type="entry name" value="DUF1015 DOMAIN-CONTAINING PROTEIN"/>
    <property type="match status" value="1"/>
</dbReference>
<dbReference type="EMBL" id="AJYA01000021">
    <property type="protein sequence ID" value="EIM76421.1"/>
    <property type="molecule type" value="Genomic_DNA"/>
</dbReference>
<gene>
    <name evidence="1" type="ORF">A3SI_10424</name>
</gene>
<dbReference type="PATRIC" id="fig|1189621.3.peg.2168"/>
<dbReference type="PANTHER" id="PTHR36454">
    <property type="entry name" value="LMO2823 PROTEIN"/>
    <property type="match status" value="1"/>
</dbReference>
<dbReference type="InterPro" id="IPR008323">
    <property type="entry name" value="UCP033563"/>
</dbReference>
<protein>
    <submittedName>
        <fullName evidence="1">Uncharacterized protein</fullName>
    </submittedName>
</protein>
<dbReference type="STRING" id="1189621.A3SI_10424"/>
<name>I5C3L9_9BACT</name>
<keyword evidence="2" id="KW-1185">Reference proteome</keyword>
<organism evidence="1 2">
    <name type="scientific">Nitritalea halalkaliphila LW7</name>
    <dbReference type="NCBI Taxonomy" id="1189621"/>
    <lineage>
        <taxon>Bacteria</taxon>
        <taxon>Pseudomonadati</taxon>
        <taxon>Bacteroidota</taxon>
        <taxon>Cytophagia</taxon>
        <taxon>Cytophagales</taxon>
        <taxon>Cyclobacteriaceae</taxon>
        <taxon>Nitritalea</taxon>
    </lineage>
</organism>